<keyword evidence="8" id="KW-1185">Reference proteome</keyword>
<protein>
    <recommendedName>
        <fullName evidence="6">Lipopolysaccharide export system protein LptC</fullName>
    </recommendedName>
</protein>
<dbReference type="GO" id="GO:0030288">
    <property type="term" value="C:outer membrane-bounded periplasmic space"/>
    <property type="evidence" value="ECO:0007669"/>
    <property type="project" value="TreeGrafter"/>
</dbReference>
<organism evidence="7 8">
    <name type="scientific">Pseudomonas taeanensis MS-3</name>
    <dbReference type="NCBI Taxonomy" id="1395571"/>
    <lineage>
        <taxon>Bacteria</taxon>
        <taxon>Pseudomonadati</taxon>
        <taxon>Pseudomonadota</taxon>
        <taxon>Gammaproteobacteria</taxon>
        <taxon>Pseudomonadales</taxon>
        <taxon>Pseudomonadaceae</taxon>
        <taxon>Pseudomonas</taxon>
    </lineage>
</organism>
<comment type="similarity">
    <text evidence="6">Belongs to the LptC family.</text>
</comment>
<evidence type="ECO:0000313" key="7">
    <source>
        <dbReference type="EMBL" id="KFX68432.1"/>
    </source>
</evidence>
<comment type="caution">
    <text evidence="7">The sequence shown here is derived from an EMBL/GenBank/DDBJ whole genome shotgun (WGS) entry which is preliminary data.</text>
</comment>
<dbReference type="InterPro" id="IPR010664">
    <property type="entry name" value="LipoPS_assembly_LptC-rel"/>
</dbReference>
<dbReference type="GO" id="GO:0015221">
    <property type="term" value="F:lipopolysaccharide transmembrane transporter activity"/>
    <property type="evidence" value="ECO:0007669"/>
    <property type="project" value="InterPro"/>
</dbReference>
<dbReference type="eggNOG" id="COG3117">
    <property type="taxonomic scope" value="Bacteria"/>
</dbReference>
<dbReference type="GO" id="GO:0043165">
    <property type="term" value="P:Gram-negative-bacterium-type cell outer membrane assembly"/>
    <property type="evidence" value="ECO:0007669"/>
    <property type="project" value="UniProtKB-UniRule"/>
</dbReference>
<keyword evidence="5 6" id="KW-0472">Membrane</keyword>
<dbReference type="OrthoDB" id="5731914at2"/>
<sequence>MLRKLLTPILFVIAAALLAAIGYWNINPDSFSDRPTKPGSENAIDFYVINAKTVQYQVDGKLHYEMTTDKLKHLKATDITLLSNPNLDLYRGSDFPWHVRSERGEVAPEGKEVELIDKVRVERTDAKGRPTILTTSRLTVFPEKEYAQTQQAVRIDAANGVTTAQGMKAYLNDGRMLLLSNVRGQHEVR</sequence>
<dbReference type="Gene3D" id="2.60.450.10">
    <property type="entry name" value="Lipopolysaccharide (LPS) transport protein A like domain"/>
    <property type="match status" value="1"/>
</dbReference>
<gene>
    <name evidence="6" type="primary">lptC</name>
    <name evidence="7" type="ORF">TMS3_0119515</name>
</gene>
<comment type="function">
    <text evidence="6">Involved in the assembly of lipopolysaccharide (LPS). Required for the translocation of LPS from the inner membrane to the outer membrane. Facilitates the transfer of LPS from the inner membrane to the periplasmic protein LptA. Could be a docking site for LptA.</text>
</comment>
<dbReference type="EMBL" id="AWSQ01000006">
    <property type="protein sequence ID" value="KFX68432.1"/>
    <property type="molecule type" value="Genomic_DNA"/>
</dbReference>
<dbReference type="GO" id="GO:0005886">
    <property type="term" value="C:plasma membrane"/>
    <property type="evidence" value="ECO:0007669"/>
    <property type="project" value="UniProtKB-SubCell"/>
</dbReference>
<evidence type="ECO:0000256" key="4">
    <source>
        <dbReference type="ARBA" id="ARBA00022989"/>
    </source>
</evidence>
<dbReference type="STRING" id="1395571.TMS3_0119515"/>
<evidence type="ECO:0000256" key="1">
    <source>
        <dbReference type="ARBA" id="ARBA00022475"/>
    </source>
</evidence>
<dbReference type="InterPro" id="IPR052363">
    <property type="entry name" value="LPS_export_LptC"/>
</dbReference>
<name>A0A0A1YEY9_9PSED</name>
<dbReference type="RefSeq" id="WP_025166883.1">
    <property type="nucleotide sequence ID" value="NZ_AWSQ01000006.1"/>
</dbReference>
<dbReference type="GO" id="GO:0017089">
    <property type="term" value="F:glycolipid transfer activity"/>
    <property type="evidence" value="ECO:0007669"/>
    <property type="project" value="TreeGrafter"/>
</dbReference>
<comment type="subcellular location">
    <subcellularLocation>
        <location evidence="6">Cell inner membrane</location>
        <topology evidence="6">Single-pass membrane protein</topology>
    </subcellularLocation>
</comment>
<proteinExistence type="inferred from homology"/>
<keyword evidence="4 6" id="KW-1133">Transmembrane helix</keyword>
<dbReference type="HAMAP" id="MF_01915">
    <property type="entry name" value="LPS_assembly_LptC"/>
    <property type="match status" value="1"/>
</dbReference>
<dbReference type="Pfam" id="PF06835">
    <property type="entry name" value="LptC"/>
    <property type="match status" value="1"/>
</dbReference>
<keyword evidence="1 6" id="KW-1003">Cell membrane</keyword>
<evidence type="ECO:0000313" key="8">
    <source>
        <dbReference type="Proteomes" id="UP000030063"/>
    </source>
</evidence>
<keyword evidence="2 6" id="KW-0997">Cell inner membrane</keyword>
<dbReference type="InterPro" id="IPR026265">
    <property type="entry name" value="LptC"/>
</dbReference>
<evidence type="ECO:0000256" key="2">
    <source>
        <dbReference type="ARBA" id="ARBA00022519"/>
    </source>
</evidence>
<comment type="subunit">
    <text evidence="6">Component of the lipopolysaccharide transport and assembly complex. Interacts with LptA and the LptBFG transporter complex.</text>
</comment>
<dbReference type="PANTHER" id="PTHR37481">
    <property type="entry name" value="LIPOPOLYSACCHARIDE EXPORT SYSTEM PROTEIN LPTC"/>
    <property type="match status" value="1"/>
</dbReference>
<evidence type="ECO:0000256" key="6">
    <source>
        <dbReference type="HAMAP-Rule" id="MF_01915"/>
    </source>
</evidence>
<dbReference type="Proteomes" id="UP000030063">
    <property type="component" value="Unassembled WGS sequence"/>
</dbReference>
<evidence type="ECO:0000256" key="3">
    <source>
        <dbReference type="ARBA" id="ARBA00022692"/>
    </source>
</evidence>
<dbReference type="PANTHER" id="PTHR37481:SF1">
    <property type="entry name" value="LIPOPOLYSACCHARIDE EXPORT SYSTEM PROTEIN LPTC"/>
    <property type="match status" value="1"/>
</dbReference>
<evidence type="ECO:0000256" key="5">
    <source>
        <dbReference type="ARBA" id="ARBA00023136"/>
    </source>
</evidence>
<dbReference type="AlphaFoldDB" id="A0A0A1YEY9"/>
<keyword evidence="3 6" id="KW-0812">Transmembrane</keyword>
<reference evidence="7 8" key="1">
    <citation type="journal article" date="2014" name="Genome Announc.">
        <title>Draft Genome Sequence of Petroleum Oil-Degrading Marine Bacterium Pseudomonas taeanensis Strain MS-3, Isolated from a Crude Oil-Contaminated Seashore.</title>
        <authorList>
            <person name="Lee S.Y."/>
            <person name="Kim S.H."/>
            <person name="Lee D.G."/>
            <person name="Shin S."/>
            <person name="Yun S.H."/>
            <person name="Choi C.W."/>
            <person name="Chung Y.H."/>
            <person name="Choi J.S."/>
            <person name="Kahng H.Y."/>
            <person name="Kim S.I."/>
        </authorList>
    </citation>
    <scope>NUCLEOTIDE SEQUENCE [LARGE SCALE GENOMIC DNA]</scope>
    <source>
        <strain evidence="7 8">MS-3</strain>
    </source>
</reference>
<accession>A0A0A1YEY9</accession>
<dbReference type="NCBIfam" id="TIGR04409">
    <property type="entry name" value="LptC_YrbK"/>
    <property type="match status" value="1"/>
</dbReference>